<dbReference type="Proteomes" id="UP000319375">
    <property type="component" value="Unassembled WGS sequence"/>
</dbReference>
<dbReference type="OrthoDB" id="3785441at2"/>
<dbReference type="InterPro" id="IPR046036">
    <property type="entry name" value="DUF5994"/>
</dbReference>
<evidence type="ECO:0000313" key="3">
    <source>
        <dbReference type="Proteomes" id="UP000319375"/>
    </source>
</evidence>
<dbReference type="RefSeq" id="WP_146486220.1">
    <property type="nucleotide sequence ID" value="NZ_VIGX01000002.1"/>
</dbReference>
<name>A0A5C5S6H3_9ACTN</name>
<reference evidence="2 3" key="1">
    <citation type="submission" date="2019-06" db="EMBL/GenBank/DDBJ databases">
        <title>Tsukamurella conjunctivitidis sp. nov., Tsukamurella assacharolytica sp. nov. and Tsukamurella sputae sp. nov. isolated from patients with conjunctivitis, bacteraemia (lymphoma) and respiratory infection (sputum) in Hong Kong.</title>
        <authorList>
            <person name="Teng J.L.L."/>
            <person name="Lee H.H."/>
            <person name="Fong J.Y.H."/>
            <person name="Fok K.M.N."/>
            <person name="Lau S.K.P."/>
            <person name="Woo P.C.Y."/>
        </authorList>
    </citation>
    <scope>NUCLEOTIDE SEQUENCE [LARGE SCALE GENOMIC DNA]</scope>
    <source>
        <strain evidence="2 3">HKU72</strain>
    </source>
</reference>
<evidence type="ECO:0000256" key="1">
    <source>
        <dbReference type="SAM" id="MobiDB-lite"/>
    </source>
</evidence>
<gene>
    <name evidence="2" type="ORF">FK530_06695</name>
</gene>
<sequence>MAPVPARFELKPIGSIVGAVDGVWWPRSRDLHDELQQVYPLLRDRVCGLERVCYRYSNWDAAPRKVLIDGDVVRLDGYTTQELDTVRFVGIKSSLVCALIPPGTEQEVAELASVLAMTGALSQFAHAFNVKAAETTSRLHQRQDAERVWDNEGGHAPPASRTAPPVAEVSP</sequence>
<protein>
    <submittedName>
        <fullName evidence="2">Uncharacterized protein</fullName>
    </submittedName>
</protein>
<proteinExistence type="predicted"/>
<accession>A0A5C5S6H3</accession>
<dbReference type="Pfam" id="PF19457">
    <property type="entry name" value="DUF5994"/>
    <property type="match status" value="1"/>
</dbReference>
<keyword evidence="3" id="KW-1185">Reference proteome</keyword>
<feature type="compositionally biased region" description="Basic and acidic residues" evidence="1">
    <location>
        <begin position="141"/>
        <end position="153"/>
    </location>
</feature>
<organism evidence="2 3">
    <name type="scientific">Tsukamurella conjunctivitidis</name>
    <dbReference type="NCBI Taxonomy" id="2592068"/>
    <lineage>
        <taxon>Bacteria</taxon>
        <taxon>Bacillati</taxon>
        <taxon>Actinomycetota</taxon>
        <taxon>Actinomycetes</taxon>
        <taxon>Mycobacteriales</taxon>
        <taxon>Tsukamurellaceae</taxon>
        <taxon>Tsukamurella</taxon>
    </lineage>
</organism>
<comment type="caution">
    <text evidence="2">The sequence shown here is derived from an EMBL/GenBank/DDBJ whole genome shotgun (WGS) entry which is preliminary data.</text>
</comment>
<evidence type="ECO:0000313" key="2">
    <source>
        <dbReference type="EMBL" id="TWS30193.1"/>
    </source>
</evidence>
<dbReference type="EMBL" id="VIGX01000002">
    <property type="protein sequence ID" value="TWS30193.1"/>
    <property type="molecule type" value="Genomic_DNA"/>
</dbReference>
<feature type="region of interest" description="Disordered" evidence="1">
    <location>
        <begin position="136"/>
        <end position="171"/>
    </location>
</feature>
<dbReference type="AlphaFoldDB" id="A0A5C5S6H3"/>